<accession>A0A9Q9MG49</accession>
<evidence type="ECO:0000313" key="2">
    <source>
        <dbReference type="EMBL" id="UWZ55179.1"/>
    </source>
</evidence>
<evidence type="ECO:0000313" key="3">
    <source>
        <dbReference type="Proteomes" id="UP001058003"/>
    </source>
</evidence>
<dbReference type="Pfam" id="PF12697">
    <property type="entry name" value="Abhydrolase_6"/>
    <property type="match status" value="1"/>
</dbReference>
<keyword evidence="2" id="KW-0378">Hydrolase</keyword>
<feature type="domain" description="AB hydrolase-1" evidence="1">
    <location>
        <begin position="177"/>
        <end position="379"/>
    </location>
</feature>
<protein>
    <submittedName>
        <fullName evidence="2">Alpha/beta fold hydrolase</fullName>
    </submittedName>
</protein>
<dbReference type="KEGG" id="daur:Daura_02540"/>
<keyword evidence="3" id="KW-1185">Reference proteome</keyword>
<gene>
    <name evidence="2" type="ORF">Daura_02540</name>
</gene>
<dbReference type="Gene3D" id="3.40.50.1820">
    <property type="entry name" value="alpha/beta hydrolase"/>
    <property type="match status" value="1"/>
</dbReference>
<reference evidence="2" key="1">
    <citation type="submission" date="2021-04" db="EMBL/GenBank/DDBJ databases">
        <title>Dactylosporangium aurantiacum NRRL B-8018 full assembly.</title>
        <authorList>
            <person name="Hartkoorn R.C."/>
            <person name="Beaudoing E."/>
            <person name="Hot D."/>
        </authorList>
    </citation>
    <scope>NUCLEOTIDE SEQUENCE</scope>
    <source>
        <strain evidence="2">NRRL B-8018</strain>
    </source>
</reference>
<dbReference type="OrthoDB" id="8111537at2"/>
<dbReference type="EMBL" id="CP073767">
    <property type="protein sequence ID" value="UWZ55179.1"/>
    <property type="molecule type" value="Genomic_DNA"/>
</dbReference>
<dbReference type="RefSeq" id="WP_052387826.1">
    <property type="nucleotide sequence ID" value="NZ_CP073767.1"/>
</dbReference>
<dbReference type="InterPro" id="IPR000073">
    <property type="entry name" value="AB_hydrolase_1"/>
</dbReference>
<dbReference type="Proteomes" id="UP001058003">
    <property type="component" value="Chromosome"/>
</dbReference>
<proteinExistence type="predicted"/>
<organism evidence="2 3">
    <name type="scientific">Dactylosporangium aurantiacum</name>
    <dbReference type="NCBI Taxonomy" id="35754"/>
    <lineage>
        <taxon>Bacteria</taxon>
        <taxon>Bacillati</taxon>
        <taxon>Actinomycetota</taxon>
        <taxon>Actinomycetes</taxon>
        <taxon>Micromonosporales</taxon>
        <taxon>Micromonosporaceae</taxon>
        <taxon>Dactylosporangium</taxon>
    </lineage>
</organism>
<evidence type="ECO:0000259" key="1">
    <source>
        <dbReference type="Pfam" id="PF12697"/>
    </source>
</evidence>
<dbReference type="SUPFAM" id="SSF53474">
    <property type="entry name" value="alpha/beta-Hydrolases"/>
    <property type="match status" value="1"/>
</dbReference>
<name>A0A9Q9MG49_9ACTN</name>
<dbReference type="GO" id="GO:0016787">
    <property type="term" value="F:hydrolase activity"/>
    <property type="evidence" value="ECO:0007669"/>
    <property type="project" value="UniProtKB-KW"/>
</dbReference>
<dbReference type="AlphaFoldDB" id="A0A9Q9MG49"/>
<dbReference type="InterPro" id="IPR029058">
    <property type="entry name" value="AB_hydrolase_fold"/>
</dbReference>
<sequence>MTASTAPAAAVGAPAVSKWPRRAAYAGVAGAAGLAVLLPTGTAGAGWFLAGQVLNVNAVRAYPVRVRACAGDRVTLTRTPDTSRSMPLAFVWPAGHAVLGPVIATDRATVTRQITSVTRGTLTSGLKGYTTGYVFEGDPLSARGLPFEEVLVPAELGDCPAWLVAPTSGPADDTWIIAVHGRGAPRGEALRILPTLAESGHNTLVVTYRNDPEAFPSPDARFHLGHTEWRDVLSAIEHARAAGARQVILYGWSMGGAAILNLLRNWEHGGLVRGVVLDCPVVDWTATLRMNARQLNVPPLWTWTALKLIQHRLGLRSADLDYRDVRLDVPTLVYVDHDDRTVAPQPTVELAAACPSVQLVETREAGHCRSWNLDPAAYEATVSRFLKSL</sequence>